<proteinExistence type="predicted"/>
<keyword evidence="1" id="KW-0472">Membrane</keyword>
<evidence type="ECO:0000313" key="2">
    <source>
        <dbReference type="EMBL" id="OGM21501.1"/>
    </source>
</evidence>
<comment type="caution">
    <text evidence="2">The sequence shown here is derived from an EMBL/GenBank/DDBJ whole genome shotgun (WGS) entry which is preliminary data.</text>
</comment>
<dbReference type="AlphaFoldDB" id="A0A1F7Y2I9"/>
<dbReference type="Proteomes" id="UP000178419">
    <property type="component" value="Unassembled WGS sequence"/>
</dbReference>
<keyword evidence="1" id="KW-0812">Transmembrane</keyword>
<feature type="transmembrane region" description="Helical" evidence="1">
    <location>
        <begin position="12"/>
        <end position="33"/>
    </location>
</feature>
<organism evidence="2 3">
    <name type="scientific">Candidatus Woesebacteria bacterium RIFCSPHIGHO2_01_FULL_38_9</name>
    <dbReference type="NCBI Taxonomy" id="1802492"/>
    <lineage>
        <taxon>Bacteria</taxon>
        <taxon>Candidatus Woeseibacteriota</taxon>
    </lineage>
</organism>
<protein>
    <submittedName>
        <fullName evidence="2">Uncharacterized protein</fullName>
    </submittedName>
</protein>
<dbReference type="EMBL" id="MGGE01000014">
    <property type="protein sequence ID" value="OGM21501.1"/>
    <property type="molecule type" value="Genomic_DNA"/>
</dbReference>
<sequence>MQSMYEPENRSGFYLFIFVSLASLLGFSFFVFYKPMIVETSCSEIASVTSNLFFKEQSQYGEEFSFYKVKTDCVLQSE</sequence>
<reference evidence="2 3" key="1">
    <citation type="journal article" date="2016" name="Nat. Commun.">
        <title>Thousands of microbial genomes shed light on interconnected biogeochemical processes in an aquifer system.</title>
        <authorList>
            <person name="Anantharaman K."/>
            <person name="Brown C.T."/>
            <person name="Hug L.A."/>
            <person name="Sharon I."/>
            <person name="Castelle C.J."/>
            <person name="Probst A.J."/>
            <person name="Thomas B.C."/>
            <person name="Singh A."/>
            <person name="Wilkins M.J."/>
            <person name="Karaoz U."/>
            <person name="Brodie E.L."/>
            <person name="Williams K.H."/>
            <person name="Hubbard S.S."/>
            <person name="Banfield J.F."/>
        </authorList>
    </citation>
    <scope>NUCLEOTIDE SEQUENCE [LARGE SCALE GENOMIC DNA]</scope>
</reference>
<evidence type="ECO:0000256" key="1">
    <source>
        <dbReference type="SAM" id="Phobius"/>
    </source>
</evidence>
<keyword evidence="1" id="KW-1133">Transmembrane helix</keyword>
<accession>A0A1F7Y2I9</accession>
<gene>
    <name evidence="2" type="ORF">A2714_00065</name>
</gene>
<name>A0A1F7Y2I9_9BACT</name>
<evidence type="ECO:0000313" key="3">
    <source>
        <dbReference type="Proteomes" id="UP000178419"/>
    </source>
</evidence>